<dbReference type="GO" id="GO:0003676">
    <property type="term" value="F:nucleic acid binding"/>
    <property type="evidence" value="ECO:0007669"/>
    <property type="project" value="InterPro"/>
</dbReference>
<keyword evidence="1" id="KW-0547">Nucleotide-binding</keyword>
<dbReference type="EMBL" id="AALGDA010000204">
    <property type="protein sequence ID" value="ECY9784636.1"/>
    <property type="molecule type" value="Genomic_DNA"/>
</dbReference>
<dbReference type="EMBL" id="AALGDA010000007">
    <property type="protein sequence ID" value="ECY9782063.1"/>
    <property type="molecule type" value="Genomic_DNA"/>
</dbReference>
<dbReference type="Pfam" id="PF00271">
    <property type="entry name" value="Helicase_C"/>
    <property type="match status" value="1"/>
</dbReference>
<dbReference type="InterPro" id="IPR014001">
    <property type="entry name" value="Helicase_ATP-bd"/>
</dbReference>
<protein>
    <submittedName>
        <fullName evidence="8">DEAD/DEAH box helicase</fullName>
    </submittedName>
</protein>
<dbReference type="SMART" id="SM00490">
    <property type="entry name" value="HELICc"/>
    <property type="match status" value="1"/>
</dbReference>
<dbReference type="GO" id="GO:0004386">
    <property type="term" value="F:helicase activity"/>
    <property type="evidence" value="ECO:0007669"/>
    <property type="project" value="UniProtKB-KW"/>
</dbReference>
<evidence type="ECO:0000313" key="8">
    <source>
        <dbReference type="EMBL" id="ECY9784636.1"/>
    </source>
</evidence>
<reference evidence="8 9" key="1">
    <citation type="submission" date="2019-09" db="EMBL/GenBank/DDBJ databases">
        <authorList>
            <consortium name="PulseNet: The National Subtyping Network for Foodborne Disease Surveillance"/>
            <person name="Tarr C.L."/>
            <person name="Trees E."/>
            <person name="Katz L.S."/>
            <person name="Carleton-Romer H.A."/>
            <person name="Stroika S."/>
            <person name="Kucerova Z."/>
            <person name="Roache K.F."/>
            <person name="Sabol A.L."/>
            <person name="Besser J."/>
            <person name="Gerner-Smidt P."/>
        </authorList>
    </citation>
    <scope>NUCLEOTIDE SEQUENCE [LARGE SCALE GENOMIC DNA]</scope>
    <source>
        <strain evidence="8 9">PNUSAL005692</strain>
    </source>
</reference>
<feature type="domain" description="Helicase ATP-binding" evidence="5">
    <location>
        <begin position="149"/>
        <end position="318"/>
    </location>
</feature>
<keyword evidence="4" id="KW-0067">ATP-binding</keyword>
<evidence type="ECO:0000313" key="7">
    <source>
        <dbReference type="EMBL" id="ECY9782063.1"/>
    </source>
</evidence>
<dbReference type="SUPFAM" id="SSF52540">
    <property type="entry name" value="P-loop containing nucleoside triphosphate hydrolases"/>
    <property type="match status" value="2"/>
</dbReference>
<dbReference type="GO" id="GO:0016787">
    <property type="term" value="F:hydrolase activity"/>
    <property type="evidence" value="ECO:0007669"/>
    <property type="project" value="UniProtKB-KW"/>
</dbReference>
<evidence type="ECO:0000259" key="5">
    <source>
        <dbReference type="PROSITE" id="PS51192"/>
    </source>
</evidence>
<keyword evidence="2" id="KW-0378">Hydrolase</keyword>
<dbReference type="SMART" id="SM00487">
    <property type="entry name" value="DEXDc"/>
    <property type="match status" value="1"/>
</dbReference>
<evidence type="ECO:0000256" key="2">
    <source>
        <dbReference type="ARBA" id="ARBA00022801"/>
    </source>
</evidence>
<dbReference type="AlphaFoldDB" id="A0AAD2MJH8"/>
<dbReference type="GO" id="GO:0005524">
    <property type="term" value="F:ATP binding"/>
    <property type="evidence" value="ECO:0007669"/>
    <property type="project" value="UniProtKB-KW"/>
</dbReference>
<keyword evidence="3 8" id="KW-0347">Helicase</keyword>
<accession>A0AAD2MJH8</accession>
<comment type="caution">
    <text evidence="8">The sequence shown here is derived from an EMBL/GenBank/DDBJ whole genome shotgun (WGS) entry which is preliminary data.</text>
</comment>
<evidence type="ECO:0000259" key="6">
    <source>
        <dbReference type="PROSITE" id="PS51194"/>
    </source>
</evidence>
<dbReference type="Gene3D" id="3.40.50.300">
    <property type="entry name" value="P-loop containing nucleotide triphosphate hydrolases"/>
    <property type="match status" value="2"/>
</dbReference>
<evidence type="ECO:0000256" key="4">
    <source>
        <dbReference type="ARBA" id="ARBA00022840"/>
    </source>
</evidence>
<dbReference type="InterPro" id="IPR011545">
    <property type="entry name" value="DEAD/DEAH_box_helicase_dom"/>
</dbReference>
<dbReference type="PROSITE" id="PS51194">
    <property type="entry name" value="HELICASE_CTER"/>
    <property type="match status" value="1"/>
</dbReference>
<dbReference type="Proteomes" id="UP000489121">
    <property type="component" value="Unassembled WGS sequence"/>
</dbReference>
<dbReference type="RefSeq" id="WP_104869856.1">
    <property type="nucleotide sequence ID" value="NZ_JBGDKU010000008.1"/>
</dbReference>
<dbReference type="InterPro" id="IPR027417">
    <property type="entry name" value="P-loop_NTPase"/>
</dbReference>
<dbReference type="InterPro" id="IPR050474">
    <property type="entry name" value="Hel308_SKI2-like"/>
</dbReference>
<organism evidence="8 9">
    <name type="scientific">Listeria monocytogenes</name>
    <dbReference type="NCBI Taxonomy" id="1639"/>
    <lineage>
        <taxon>Bacteria</taxon>
        <taxon>Bacillati</taxon>
        <taxon>Bacillota</taxon>
        <taxon>Bacilli</taxon>
        <taxon>Bacillales</taxon>
        <taxon>Listeriaceae</taxon>
        <taxon>Listeria</taxon>
    </lineage>
</organism>
<proteinExistence type="predicted"/>
<dbReference type="PROSITE" id="PS51192">
    <property type="entry name" value="HELICASE_ATP_BIND_1"/>
    <property type="match status" value="1"/>
</dbReference>
<dbReference type="PANTHER" id="PTHR47961:SF6">
    <property type="entry name" value="DNA-DIRECTED DNA POLYMERASE"/>
    <property type="match status" value="1"/>
</dbReference>
<feature type="domain" description="Helicase C-terminal" evidence="6">
    <location>
        <begin position="365"/>
        <end position="545"/>
    </location>
</feature>
<sequence length="860" mass="99130">MNKNLGNAIFANIEQNSYLQKLYSTIFNNYALKVFNSRRHQPTDFNLDDALRFADLLSKSAGQDNSDKHRLWAQEIVTLLNFLYPEDEQIKYYMSSVLANTSNFRGLELIKSNYTGEDFLNKTYNSYTKEMLSVPGQENQHFFFTQKNVFDNLTNPYFSYSGPTSMGKSYVIRMHIKNRILNGKKSNFAILVPTKALITEVSSKIIDDLQDNLKDKNYRLVNSAGATALEHEHNFIFVVTPERMFYLLLSHPEINIDFLFVDEAHKISSSDKRSAFYYKIIKLLSSRYRKPNIIFASPNIPNPEVYLKLIPGIDDMKSYQLATSYSPVSQLKFVIDLLEEKVQVYNSLTKKLDPVTEITGAGLMDVSELVNLLGKGKQNIIYCASKKAAVNHAKKFAKNQQTKFDKRLSSLAKEIKDDVHGDYYLAELIEKGVAYHIGYLPTNIRVQIEELFRDQVITSLFCTNTLVEGVNLPADNLFVSSAKKGNINLDEVEFNNVIGRVGRIEYNLYGNVFLIRDNKRTAKDRYENLLSSDVKEQKLSVATELSAEQKQQIVATLESGSVEFPRIEKGKKKQSDDSYDLMRKFGLMLLQDIESNRPSLILEEFTDVITPESYHKIQQNFIKPNLKVNDDITVSYDQIGSLEEEIANGLSYPFITETESDYNEVLEFLNKLSDIFKWGVYERDTIGNPNKRKYYAVILLQWMQGHGLSTIIRKAISYKEEHPDTMYINFQKTRYDHSKEHKNIIIGDTLDDIDRIILFKFANYFLKFSTESKEQSGKKDLANDWYEYVEYGTMNQLSILLQRSGFSRETASFIKKNKNEFISESEGIMHLSPTLLNCDDSIVQREAKEIWYNAPELFAK</sequence>
<evidence type="ECO:0000256" key="3">
    <source>
        <dbReference type="ARBA" id="ARBA00022806"/>
    </source>
</evidence>
<evidence type="ECO:0000313" key="9">
    <source>
        <dbReference type="Proteomes" id="UP000489121"/>
    </source>
</evidence>
<name>A0AAD2MJH8_LISMN</name>
<gene>
    <name evidence="7" type="ORF">F6515_03580</name>
    <name evidence="8" type="ORF">F6515_16865</name>
</gene>
<dbReference type="InterPro" id="IPR001650">
    <property type="entry name" value="Helicase_C-like"/>
</dbReference>
<evidence type="ECO:0000256" key="1">
    <source>
        <dbReference type="ARBA" id="ARBA00022741"/>
    </source>
</evidence>
<dbReference type="Pfam" id="PF00270">
    <property type="entry name" value="DEAD"/>
    <property type="match status" value="1"/>
</dbReference>
<dbReference type="PANTHER" id="PTHR47961">
    <property type="entry name" value="DNA POLYMERASE THETA, PUTATIVE (AFU_ORTHOLOGUE AFUA_1G05260)-RELATED"/>
    <property type="match status" value="1"/>
</dbReference>